<evidence type="ECO:0000256" key="1">
    <source>
        <dbReference type="SAM" id="MobiDB-lite"/>
    </source>
</evidence>
<evidence type="ECO:0008006" key="4">
    <source>
        <dbReference type="Google" id="ProtNLM"/>
    </source>
</evidence>
<evidence type="ECO:0000313" key="2">
    <source>
        <dbReference type="EMBL" id="CAI2364777.1"/>
    </source>
</evidence>
<dbReference type="EMBL" id="CAMPGE010005933">
    <property type="protein sequence ID" value="CAI2364777.1"/>
    <property type="molecule type" value="Genomic_DNA"/>
</dbReference>
<dbReference type="InterPro" id="IPR012340">
    <property type="entry name" value="NA-bd_OB-fold"/>
</dbReference>
<proteinExistence type="predicted"/>
<dbReference type="Proteomes" id="UP001295684">
    <property type="component" value="Unassembled WGS sequence"/>
</dbReference>
<accession>A0AAD1UCL4</accession>
<feature type="region of interest" description="Disordered" evidence="1">
    <location>
        <begin position="1"/>
        <end position="26"/>
    </location>
</feature>
<dbReference type="Gene3D" id="2.40.50.140">
    <property type="entry name" value="Nucleic acid-binding proteins"/>
    <property type="match status" value="1"/>
</dbReference>
<name>A0AAD1UCL4_EUPCR</name>
<sequence length="435" mass="50343">MQKENVQANADFAMRNPAKANTSKEKELVEETIETYKPFCIADQAEIDDTKGAEAQAPNVPTELEENSKLSIYSTSKVHSFRSVIEKTRHLKYLPSQDIEKYIFSRGPENLEKSHFITGVVVEKKVLGYSEKPFLKYPKKKKTTAYARFKLSDLKVYKSALFSKVKDLKKKRLDDYMRADMSEDDFVKTQAYKAIKFTQDRYKTNEFILFNKTAELFSKNVKYGDLIAILKPSLMDQRQNEGIVLSAKYSDQILVLGKCSNYGICQHYDCAQFMNTEKQKKCLLHKEEDNDMVYKKIKASRANLRSNFVDSQKIMSMRKHEKQMLQSSGIGFKKGSLEMNEYMLTTETKKKLIQKKRDEKAKLKNYVEKRLKKDTPYSILGKVKCSEKTYMKNTTGSEVEKCSVDPDFISNQMKKLESDKKPKIMELDSDGEIVN</sequence>
<protein>
    <recommendedName>
        <fullName evidence="4">Zinc finger Mcm10/DnaG-type domain-containing protein</fullName>
    </recommendedName>
</protein>
<comment type="caution">
    <text evidence="2">The sequence shown here is derived from an EMBL/GenBank/DDBJ whole genome shotgun (WGS) entry which is preliminary data.</text>
</comment>
<gene>
    <name evidence="2" type="ORF">ECRASSUSDP1_LOCUS6123</name>
</gene>
<evidence type="ECO:0000313" key="3">
    <source>
        <dbReference type="Proteomes" id="UP001295684"/>
    </source>
</evidence>
<keyword evidence="3" id="KW-1185">Reference proteome</keyword>
<organism evidence="2 3">
    <name type="scientific">Euplotes crassus</name>
    <dbReference type="NCBI Taxonomy" id="5936"/>
    <lineage>
        <taxon>Eukaryota</taxon>
        <taxon>Sar</taxon>
        <taxon>Alveolata</taxon>
        <taxon>Ciliophora</taxon>
        <taxon>Intramacronucleata</taxon>
        <taxon>Spirotrichea</taxon>
        <taxon>Hypotrichia</taxon>
        <taxon>Euplotida</taxon>
        <taxon>Euplotidae</taxon>
        <taxon>Moneuplotes</taxon>
    </lineage>
</organism>
<reference evidence="2" key="1">
    <citation type="submission" date="2023-07" db="EMBL/GenBank/DDBJ databases">
        <authorList>
            <consortium name="AG Swart"/>
            <person name="Singh M."/>
            <person name="Singh A."/>
            <person name="Seah K."/>
            <person name="Emmerich C."/>
        </authorList>
    </citation>
    <scope>NUCLEOTIDE SEQUENCE</scope>
    <source>
        <strain evidence="2">DP1</strain>
    </source>
</reference>
<dbReference type="AlphaFoldDB" id="A0AAD1UCL4"/>